<feature type="compositionally biased region" description="Polar residues" evidence="1">
    <location>
        <begin position="11"/>
        <end position="22"/>
    </location>
</feature>
<gene>
    <name evidence="3" type="ORF">NPIL_104341</name>
</gene>
<feature type="region of interest" description="Disordered" evidence="1">
    <location>
        <begin position="1"/>
        <end position="23"/>
    </location>
</feature>
<feature type="region of interest" description="Disordered" evidence="1">
    <location>
        <begin position="88"/>
        <end position="129"/>
    </location>
</feature>
<proteinExistence type="predicted"/>
<organism evidence="3 4">
    <name type="scientific">Nephila pilipes</name>
    <name type="common">Giant wood spider</name>
    <name type="synonym">Nephila maculata</name>
    <dbReference type="NCBI Taxonomy" id="299642"/>
    <lineage>
        <taxon>Eukaryota</taxon>
        <taxon>Metazoa</taxon>
        <taxon>Ecdysozoa</taxon>
        <taxon>Arthropoda</taxon>
        <taxon>Chelicerata</taxon>
        <taxon>Arachnida</taxon>
        <taxon>Araneae</taxon>
        <taxon>Araneomorphae</taxon>
        <taxon>Entelegynae</taxon>
        <taxon>Araneoidea</taxon>
        <taxon>Nephilidae</taxon>
        <taxon>Nephila</taxon>
    </lineage>
</organism>
<dbReference type="Proteomes" id="UP000887013">
    <property type="component" value="Unassembled WGS sequence"/>
</dbReference>
<evidence type="ECO:0000313" key="3">
    <source>
        <dbReference type="EMBL" id="GFT17714.1"/>
    </source>
</evidence>
<dbReference type="AlphaFoldDB" id="A0A8X6TJX4"/>
<reference evidence="3" key="1">
    <citation type="submission" date="2020-08" db="EMBL/GenBank/DDBJ databases">
        <title>Multicomponent nature underlies the extraordinary mechanical properties of spider dragline silk.</title>
        <authorList>
            <person name="Kono N."/>
            <person name="Nakamura H."/>
            <person name="Mori M."/>
            <person name="Yoshida Y."/>
            <person name="Ohtoshi R."/>
            <person name="Malay A.D."/>
            <person name="Moran D.A.P."/>
            <person name="Tomita M."/>
            <person name="Numata K."/>
            <person name="Arakawa K."/>
        </authorList>
    </citation>
    <scope>NUCLEOTIDE SEQUENCE</scope>
</reference>
<evidence type="ECO:0000256" key="2">
    <source>
        <dbReference type="SAM" id="Phobius"/>
    </source>
</evidence>
<dbReference type="EMBL" id="BMAW01010193">
    <property type="protein sequence ID" value="GFT17714.1"/>
    <property type="molecule type" value="Genomic_DNA"/>
</dbReference>
<name>A0A8X6TJX4_NEPPI</name>
<accession>A0A8X6TJX4</accession>
<evidence type="ECO:0000313" key="4">
    <source>
        <dbReference type="Proteomes" id="UP000887013"/>
    </source>
</evidence>
<sequence>MDLYSLPAYSPVSSPNPMTQEDSPCLTRQKAQEEIQFLSVLLENTAATLNAYKNRRFFDENDFAFQVELSRYRDAEARQQQLSCSDCRRGWTSPAQEPRTSPARSPAQGPTQLMPWKRQADGPGPKCRRPPPRLGDYLQIALGFFALFSAFYQYIFFALDVLFSFLLRERGAVGTSHNQRSSRLEFPAGPRGYSNRRHVECVCEECVIGCMPITSPLVPISLGGEWR</sequence>
<keyword evidence="2" id="KW-0472">Membrane</keyword>
<feature type="transmembrane region" description="Helical" evidence="2">
    <location>
        <begin position="137"/>
        <end position="167"/>
    </location>
</feature>
<keyword evidence="4" id="KW-1185">Reference proteome</keyword>
<keyword evidence="2" id="KW-1133">Transmembrane helix</keyword>
<evidence type="ECO:0000256" key="1">
    <source>
        <dbReference type="SAM" id="MobiDB-lite"/>
    </source>
</evidence>
<keyword evidence="2" id="KW-0812">Transmembrane</keyword>
<comment type="caution">
    <text evidence="3">The sequence shown here is derived from an EMBL/GenBank/DDBJ whole genome shotgun (WGS) entry which is preliminary data.</text>
</comment>
<protein>
    <submittedName>
        <fullName evidence="3">Uncharacterized protein</fullName>
    </submittedName>
</protein>
<feature type="compositionally biased region" description="Polar residues" evidence="1">
    <location>
        <begin position="93"/>
        <end position="111"/>
    </location>
</feature>